<keyword evidence="3" id="KW-1185">Reference proteome</keyword>
<protein>
    <submittedName>
        <fullName evidence="2">Polymer-forming cytoskeletal</fullName>
    </submittedName>
</protein>
<dbReference type="Pfam" id="PF04519">
    <property type="entry name" value="Bactofilin"/>
    <property type="match status" value="1"/>
</dbReference>
<evidence type="ECO:0000256" key="1">
    <source>
        <dbReference type="ARBA" id="ARBA00044755"/>
    </source>
</evidence>
<name>W9V107_9GAMM</name>
<reference evidence="2 3" key="2">
    <citation type="journal article" date="2015" name="Syst. Appl. Microbiol.">
        <title>Nitrincola nitratireducens sp. nov. isolated from a haloalkaline crater lake.</title>
        <authorList>
            <person name="Singh A."/>
            <person name="Vaidya B."/>
            <person name="Tanuku N.R."/>
            <person name="Pinnaka A.K."/>
        </authorList>
    </citation>
    <scope>NUCLEOTIDE SEQUENCE [LARGE SCALE GENOMIC DNA]</scope>
    <source>
        <strain evidence="2 3">AK23</strain>
    </source>
</reference>
<dbReference type="PANTHER" id="PTHR35024">
    <property type="entry name" value="HYPOTHETICAL CYTOSOLIC PROTEIN"/>
    <property type="match status" value="1"/>
</dbReference>
<dbReference type="RefSeq" id="WP_036506881.1">
    <property type="nucleotide sequence ID" value="NZ_AONB01000001.1"/>
</dbReference>
<comment type="similarity">
    <text evidence="1">Belongs to the bactofilin family.</text>
</comment>
<gene>
    <name evidence="2" type="ORF">D791_00357</name>
</gene>
<comment type="caution">
    <text evidence="2">The sequence shown here is derived from an EMBL/GenBank/DDBJ whole genome shotgun (WGS) entry which is preliminary data.</text>
</comment>
<evidence type="ECO:0000313" key="3">
    <source>
        <dbReference type="Proteomes" id="UP000019464"/>
    </source>
</evidence>
<dbReference type="PANTHER" id="PTHR35024:SF4">
    <property type="entry name" value="POLYMER-FORMING CYTOSKELETAL PROTEIN"/>
    <property type="match status" value="1"/>
</dbReference>
<organism evidence="2 3">
    <name type="scientific">Nitrincola nitratireducens</name>
    <dbReference type="NCBI Taxonomy" id="1229521"/>
    <lineage>
        <taxon>Bacteria</taxon>
        <taxon>Pseudomonadati</taxon>
        <taxon>Pseudomonadota</taxon>
        <taxon>Gammaproteobacteria</taxon>
        <taxon>Oceanospirillales</taxon>
        <taxon>Oceanospirillaceae</taxon>
        <taxon>Nitrincola</taxon>
    </lineage>
</organism>
<dbReference type="Proteomes" id="UP000019464">
    <property type="component" value="Unassembled WGS sequence"/>
</dbReference>
<accession>W9V107</accession>
<reference evidence="3" key="1">
    <citation type="submission" date="2012-11" db="EMBL/GenBank/DDBJ databases">
        <authorList>
            <person name="Singh A."/>
            <person name="Pinnaka A.K."/>
            <person name="Vaidya B."/>
        </authorList>
    </citation>
    <scope>NUCLEOTIDE SEQUENCE [LARGE SCALE GENOMIC DNA]</scope>
    <source>
        <strain evidence="3">AK23</strain>
    </source>
</reference>
<evidence type="ECO:0000313" key="2">
    <source>
        <dbReference type="EMBL" id="EXJ13014.1"/>
    </source>
</evidence>
<proteinExistence type="inferred from homology"/>
<dbReference type="AlphaFoldDB" id="W9V107"/>
<dbReference type="InterPro" id="IPR007607">
    <property type="entry name" value="BacA/B"/>
</dbReference>
<sequence length="164" mass="17718">MGIIKRHISAKSGGSAVTIIAEGNRFYGDTVISGKMHIDGTFEGSLHSTDDISIGRNGVVAGQIFAKTIYVNGRLEGEIICDHLHIEKGGTVNGRLCCAKLQIDNDGHFIGERTLPDALSAADVSERPKPTEHHSTYSSSELMIDNAMQLIDSLPDRITLTKQE</sequence>
<dbReference type="EMBL" id="AONB01000001">
    <property type="protein sequence ID" value="EXJ13014.1"/>
    <property type="molecule type" value="Genomic_DNA"/>
</dbReference>
<dbReference type="STRING" id="1229521.D791_00357"/>